<evidence type="ECO:0000256" key="1">
    <source>
        <dbReference type="SAM" id="MobiDB-lite"/>
    </source>
</evidence>
<dbReference type="EMBL" id="JAFBCG010000001">
    <property type="protein sequence ID" value="MBM7803878.1"/>
    <property type="molecule type" value="Genomic_DNA"/>
</dbReference>
<accession>A0A8H9L2D8</accession>
<name>A0A8H9L2D8_9MICO</name>
<dbReference type="EMBL" id="BMOI01000010">
    <property type="protein sequence ID" value="GGL04690.1"/>
    <property type="molecule type" value="Genomic_DNA"/>
</dbReference>
<organism evidence="2 4">
    <name type="scientific">Curtobacterium luteum</name>
    <dbReference type="NCBI Taxonomy" id="33881"/>
    <lineage>
        <taxon>Bacteria</taxon>
        <taxon>Bacillati</taxon>
        <taxon>Actinomycetota</taxon>
        <taxon>Actinomycetes</taxon>
        <taxon>Micrococcales</taxon>
        <taxon>Microbacteriaceae</taxon>
        <taxon>Curtobacterium</taxon>
    </lineage>
</organism>
<protein>
    <submittedName>
        <fullName evidence="2">Uncharacterized protein</fullName>
    </submittedName>
</protein>
<reference evidence="3 5" key="3">
    <citation type="submission" date="2021-01" db="EMBL/GenBank/DDBJ databases">
        <title>Sequencing the genomes of 1000 actinobacteria strains.</title>
        <authorList>
            <person name="Klenk H.-P."/>
        </authorList>
    </citation>
    <scope>NUCLEOTIDE SEQUENCE [LARGE SCALE GENOMIC DNA]</scope>
    <source>
        <strain evidence="3 5">DSM 20542</strain>
    </source>
</reference>
<evidence type="ECO:0000313" key="3">
    <source>
        <dbReference type="EMBL" id="MBM7803878.1"/>
    </source>
</evidence>
<dbReference type="Proteomes" id="UP000746584">
    <property type="component" value="Unassembled WGS sequence"/>
</dbReference>
<reference evidence="2" key="1">
    <citation type="journal article" date="2014" name="Int. J. Syst. Evol. Microbiol.">
        <title>Complete genome sequence of Corynebacterium casei LMG S-19264T (=DSM 44701T), isolated from a smear-ripened cheese.</title>
        <authorList>
            <consortium name="US DOE Joint Genome Institute (JGI-PGF)"/>
            <person name="Walter F."/>
            <person name="Albersmeier A."/>
            <person name="Kalinowski J."/>
            <person name="Ruckert C."/>
        </authorList>
    </citation>
    <scope>NUCLEOTIDE SEQUENCE</scope>
    <source>
        <strain evidence="2">JCM 1480</strain>
    </source>
</reference>
<dbReference type="RefSeq" id="WP_022904330.1">
    <property type="nucleotide sequence ID" value="NZ_BMOI01000010.1"/>
</dbReference>
<gene>
    <name evidence="2" type="ORF">GCM10009769_23450</name>
    <name evidence="3" type="ORF">JOE58_003129</name>
</gene>
<keyword evidence="5" id="KW-1185">Reference proteome</keyword>
<evidence type="ECO:0000313" key="4">
    <source>
        <dbReference type="Proteomes" id="UP000648535"/>
    </source>
</evidence>
<dbReference type="AlphaFoldDB" id="A0A8H9L2D8"/>
<sequence>MRTQSEIKQLRANPMEWRRRGLTPPDVIQAMVEERLREPGHSQPVGDPAYADFFRS</sequence>
<proteinExistence type="predicted"/>
<dbReference type="Proteomes" id="UP000648535">
    <property type="component" value="Unassembled WGS sequence"/>
</dbReference>
<evidence type="ECO:0000313" key="5">
    <source>
        <dbReference type="Proteomes" id="UP000746584"/>
    </source>
</evidence>
<comment type="caution">
    <text evidence="2">The sequence shown here is derived from an EMBL/GenBank/DDBJ whole genome shotgun (WGS) entry which is preliminary data.</text>
</comment>
<reference evidence="2" key="2">
    <citation type="submission" date="2020-09" db="EMBL/GenBank/DDBJ databases">
        <authorList>
            <person name="Sun Q."/>
            <person name="Ohkuma M."/>
        </authorList>
    </citation>
    <scope>NUCLEOTIDE SEQUENCE</scope>
    <source>
        <strain evidence="2">JCM 1480</strain>
    </source>
</reference>
<feature type="region of interest" description="Disordered" evidence="1">
    <location>
        <begin position="37"/>
        <end position="56"/>
    </location>
</feature>
<evidence type="ECO:0000313" key="2">
    <source>
        <dbReference type="EMBL" id="GGL04690.1"/>
    </source>
</evidence>